<dbReference type="InterPro" id="IPR000468">
    <property type="entry name" value="Barstar"/>
</dbReference>
<evidence type="ECO:0000256" key="1">
    <source>
        <dbReference type="ARBA" id="ARBA00006845"/>
    </source>
</evidence>
<organism evidence="3 4">
    <name type="scientific">Actinokineospora bangkokensis</name>
    <dbReference type="NCBI Taxonomy" id="1193682"/>
    <lineage>
        <taxon>Bacteria</taxon>
        <taxon>Bacillati</taxon>
        <taxon>Actinomycetota</taxon>
        <taxon>Actinomycetes</taxon>
        <taxon>Pseudonocardiales</taxon>
        <taxon>Pseudonocardiaceae</taxon>
        <taxon>Actinokineospora</taxon>
    </lineage>
</organism>
<feature type="domain" description="Barstar (barnase inhibitor)" evidence="2">
    <location>
        <begin position="2"/>
        <end position="80"/>
    </location>
</feature>
<dbReference type="Gene3D" id="3.30.370.10">
    <property type="entry name" value="Barstar-like"/>
    <property type="match status" value="1"/>
</dbReference>
<comment type="caution">
    <text evidence="3">The sequence shown here is derived from an EMBL/GenBank/DDBJ whole genome shotgun (WGS) entry which is preliminary data.</text>
</comment>
<evidence type="ECO:0000259" key="2">
    <source>
        <dbReference type="Pfam" id="PF01337"/>
    </source>
</evidence>
<evidence type="ECO:0000313" key="4">
    <source>
        <dbReference type="Proteomes" id="UP000186040"/>
    </source>
</evidence>
<dbReference type="InterPro" id="IPR035905">
    <property type="entry name" value="Barstar-like_sf"/>
</dbReference>
<dbReference type="Pfam" id="PF01337">
    <property type="entry name" value="Barstar"/>
    <property type="match status" value="1"/>
</dbReference>
<dbReference type="SUPFAM" id="SSF52038">
    <property type="entry name" value="Barstar-related"/>
    <property type="match status" value="1"/>
</dbReference>
<dbReference type="Proteomes" id="UP000186040">
    <property type="component" value="Unassembled WGS sequence"/>
</dbReference>
<dbReference type="STRING" id="1193682.BJP25_06380"/>
<gene>
    <name evidence="3" type="ORF">BJP25_06380</name>
</gene>
<reference evidence="3 4" key="1">
    <citation type="submission" date="2016-10" db="EMBL/GenBank/DDBJ databases">
        <title>The Draft Genome Sequence of Actinokineospora bangkokensis 44EHWT reveals the biosynthetic pathway of antifungal compounds Thailandins with unusual extender unit butylmalonyl-CoA.</title>
        <authorList>
            <person name="Greule A."/>
            <person name="Intra B."/>
            <person name="Flemming S."/>
            <person name="Rommel M.G."/>
            <person name="Panbangred W."/>
            <person name="Bechthold A."/>
        </authorList>
    </citation>
    <scope>NUCLEOTIDE SEQUENCE [LARGE SCALE GENOMIC DNA]</scope>
    <source>
        <strain evidence="3 4">44EHW</strain>
    </source>
</reference>
<comment type="similarity">
    <text evidence="1">Belongs to the barstar family.</text>
</comment>
<dbReference type="EMBL" id="MKQR01000002">
    <property type="protein sequence ID" value="OLR95500.1"/>
    <property type="molecule type" value="Genomic_DNA"/>
</dbReference>
<name>A0A1Q9LU00_9PSEU</name>
<protein>
    <submittedName>
        <fullName evidence="3">Barnase inhibitor</fullName>
    </submittedName>
</protein>
<dbReference type="AlphaFoldDB" id="A0A1Q9LU00"/>
<dbReference type="OrthoDB" id="5184890at2"/>
<accession>A0A1Q9LU00</accession>
<keyword evidence="4" id="KW-1185">Reference proteome</keyword>
<evidence type="ECO:0000313" key="3">
    <source>
        <dbReference type="EMBL" id="OLR95500.1"/>
    </source>
</evidence>
<proteinExistence type="inferred from homology"/>
<sequence length="82" mass="8950">MLTAVAEAMAFPDWFGHNLDALFDSLTDLSWLPAGEHVLVWSHPEVLAGADPVGYRGIRSVLDDAVEATQDSDRKVTVRLEG</sequence>